<feature type="domain" description="Low molecular weight protein antigen 6 PH" evidence="2">
    <location>
        <begin position="71"/>
        <end position="141"/>
    </location>
</feature>
<evidence type="ECO:0000313" key="4">
    <source>
        <dbReference type="Proteomes" id="UP000267128"/>
    </source>
</evidence>
<comment type="caution">
    <text evidence="3">The sequence shown here is derived from an EMBL/GenBank/DDBJ whole genome shotgun (WGS) entry which is preliminary data.</text>
</comment>
<sequence length="153" mass="16720">MTAKPVTLPHTWRPFGARMMGTALGVMLLVLTLAVWIAFGPDVRARFTVFQKSTLVFLGLIALGVWFALMRSRVSVDDQGVTVVNGYRTRHYDWSQIVAVNLRRGAPWAGLDLSDGTSISAVAIQSSDGSRAQQAVRDLRRLVVENTPAPPEG</sequence>
<feature type="transmembrane region" description="Helical" evidence="1">
    <location>
        <begin position="51"/>
        <end position="69"/>
    </location>
</feature>
<name>A0A3N0CM58_9ACTN</name>
<keyword evidence="1" id="KW-1133">Transmembrane helix</keyword>
<reference evidence="3 4" key="1">
    <citation type="submission" date="2018-11" db="EMBL/GenBank/DDBJ databases">
        <authorList>
            <person name="Li F."/>
        </authorList>
    </citation>
    <scope>NUCLEOTIDE SEQUENCE [LARGE SCALE GENOMIC DNA]</scope>
    <source>
        <strain evidence="3 4">Gsoil 097</strain>
    </source>
</reference>
<evidence type="ECO:0000313" key="3">
    <source>
        <dbReference type="EMBL" id="RNL64409.1"/>
    </source>
</evidence>
<keyword evidence="4" id="KW-1185">Reference proteome</keyword>
<accession>A0A3N0CM58</accession>
<gene>
    <name evidence="3" type="ORF">EFK50_05970</name>
</gene>
<dbReference type="AlphaFoldDB" id="A0A3N0CM58"/>
<feature type="transmembrane region" description="Helical" evidence="1">
    <location>
        <begin position="21"/>
        <end position="39"/>
    </location>
</feature>
<dbReference type="OrthoDB" id="3824918at2"/>
<dbReference type="RefSeq" id="WP_123226985.1">
    <property type="nucleotide sequence ID" value="NZ_RJSE01000005.1"/>
</dbReference>
<organism evidence="3 4">
    <name type="scientific">Nocardioides marmoriginsengisoli</name>
    <dbReference type="NCBI Taxonomy" id="661483"/>
    <lineage>
        <taxon>Bacteria</taxon>
        <taxon>Bacillati</taxon>
        <taxon>Actinomycetota</taxon>
        <taxon>Actinomycetes</taxon>
        <taxon>Propionibacteriales</taxon>
        <taxon>Nocardioidaceae</taxon>
        <taxon>Nocardioides</taxon>
    </lineage>
</organism>
<keyword evidence="1" id="KW-0812">Transmembrane</keyword>
<dbReference type="Pfam" id="PF10756">
    <property type="entry name" value="bPH_6"/>
    <property type="match status" value="1"/>
</dbReference>
<keyword evidence="1" id="KW-0472">Membrane</keyword>
<evidence type="ECO:0000259" key="2">
    <source>
        <dbReference type="Pfam" id="PF10756"/>
    </source>
</evidence>
<evidence type="ECO:0000256" key="1">
    <source>
        <dbReference type="SAM" id="Phobius"/>
    </source>
</evidence>
<dbReference type="InterPro" id="IPR019692">
    <property type="entry name" value="CFP-6_PH"/>
</dbReference>
<dbReference type="EMBL" id="RJSE01000005">
    <property type="protein sequence ID" value="RNL64409.1"/>
    <property type="molecule type" value="Genomic_DNA"/>
</dbReference>
<proteinExistence type="predicted"/>
<dbReference type="Proteomes" id="UP000267128">
    <property type="component" value="Unassembled WGS sequence"/>
</dbReference>
<protein>
    <submittedName>
        <fullName evidence="3">PH domain-containing protein</fullName>
    </submittedName>
</protein>